<feature type="compositionally biased region" description="Low complexity" evidence="1">
    <location>
        <begin position="1"/>
        <end position="16"/>
    </location>
</feature>
<feature type="compositionally biased region" description="Polar residues" evidence="1">
    <location>
        <begin position="127"/>
        <end position="137"/>
    </location>
</feature>
<accession>A0A8S8ZKW6</accession>
<feature type="region of interest" description="Disordered" evidence="1">
    <location>
        <begin position="1"/>
        <end position="28"/>
    </location>
</feature>
<feature type="compositionally biased region" description="Low complexity" evidence="1">
    <location>
        <begin position="83"/>
        <end position="126"/>
    </location>
</feature>
<dbReference type="EMBL" id="NMPR01000157">
    <property type="protein sequence ID" value="KAA8628932.1"/>
    <property type="molecule type" value="Genomic_DNA"/>
</dbReference>
<sequence>MPKATCTPTTTSTSKSTRGRVTYTGTQTEDPCCRMTDFGFRVALVYMFVILDAPANHTEEESESGWPLAQLEPKAESEQAACTSSSSSSVFSSSSFRSNSLFSKSSKSSTTTATTTPSPLPSRTSTIGTGLTDNPFSPTTKKAKTLLAAARYMWSLSAKAEYEHDERLGQWPGWLLLDQGGGGVSLSACENAVAAARVLLRVLWLRVAVMM</sequence>
<reference evidence="2 3" key="1">
    <citation type="submission" date="2017-07" db="EMBL/GenBank/DDBJ databases">
        <title>Genome sequence of the Sordaria macrospora wild type strain R19027.</title>
        <authorList>
            <person name="Nowrousian M."/>
            <person name="Teichert I."/>
            <person name="Kueck U."/>
        </authorList>
    </citation>
    <scope>NUCLEOTIDE SEQUENCE [LARGE SCALE GENOMIC DNA]</scope>
    <source>
        <strain evidence="2 3">R19027</strain>
        <tissue evidence="2">Mycelium</tissue>
    </source>
</reference>
<organism evidence="2 3">
    <name type="scientific">Sordaria macrospora</name>
    <dbReference type="NCBI Taxonomy" id="5147"/>
    <lineage>
        <taxon>Eukaryota</taxon>
        <taxon>Fungi</taxon>
        <taxon>Dikarya</taxon>
        <taxon>Ascomycota</taxon>
        <taxon>Pezizomycotina</taxon>
        <taxon>Sordariomycetes</taxon>
        <taxon>Sordariomycetidae</taxon>
        <taxon>Sordariales</taxon>
        <taxon>Sordariaceae</taxon>
        <taxon>Sordaria</taxon>
    </lineage>
</organism>
<evidence type="ECO:0000256" key="1">
    <source>
        <dbReference type="SAM" id="MobiDB-lite"/>
    </source>
</evidence>
<proteinExistence type="predicted"/>
<dbReference type="Proteomes" id="UP000433876">
    <property type="component" value="Unassembled WGS sequence"/>
</dbReference>
<evidence type="ECO:0000313" key="2">
    <source>
        <dbReference type="EMBL" id="KAA8628932.1"/>
    </source>
</evidence>
<name>A0A8S8ZKW6_SORMA</name>
<gene>
    <name evidence="2" type="ORF">SMACR_04178</name>
</gene>
<dbReference type="AlphaFoldDB" id="A0A8S8ZKW6"/>
<evidence type="ECO:0000313" key="3">
    <source>
        <dbReference type="Proteomes" id="UP000433876"/>
    </source>
</evidence>
<dbReference type="VEuPathDB" id="FungiDB:SMAC_04178"/>
<comment type="caution">
    <text evidence="2">The sequence shown here is derived from an EMBL/GenBank/DDBJ whole genome shotgun (WGS) entry which is preliminary data.</text>
</comment>
<protein>
    <submittedName>
        <fullName evidence="2">Uncharacterized protein</fullName>
    </submittedName>
</protein>
<feature type="region of interest" description="Disordered" evidence="1">
    <location>
        <begin position="61"/>
        <end position="137"/>
    </location>
</feature>